<dbReference type="AlphaFoldDB" id="A0A6A3E1G8"/>
<dbReference type="EMBL" id="QXFZ01001384">
    <property type="protein sequence ID" value="KAE9091459.1"/>
    <property type="molecule type" value="Genomic_DNA"/>
</dbReference>
<protein>
    <submittedName>
        <fullName evidence="2">Uncharacterized protein</fullName>
    </submittedName>
</protein>
<dbReference type="Proteomes" id="UP000429523">
    <property type="component" value="Unassembled WGS sequence"/>
</dbReference>
<organism evidence="2 4">
    <name type="scientific">Phytophthora fragariae</name>
    <dbReference type="NCBI Taxonomy" id="53985"/>
    <lineage>
        <taxon>Eukaryota</taxon>
        <taxon>Sar</taxon>
        <taxon>Stramenopiles</taxon>
        <taxon>Oomycota</taxon>
        <taxon>Peronosporomycetes</taxon>
        <taxon>Peronosporales</taxon>
        <taxon>Peronosporaceae</taxon>
        <taxon>Phytophthora</taxon>
    </lineage>
</organism>
<evidence type="ECO:0000313" key="5">
    <source>
        <dbReference type="Proteomes" id="UP000441208"/>
    </source>
</evidence>
<evidence type="ECO:0000313" key="3">
    <source>
        <dbReference type="EMBL" id="KAE9091459.1"/>
    </source>
</evidence>
<dbReference type="Proteomes" id="UP000441208">
    <property type="component" value="Unassembled WGS sequence"/>
</dbReference>
<feature type="region of interest" description="Disordered" evidence="1">
    <location>
        <begin position="34"/>
        <end position="56"/>
    </location>
</feature>
<dbReference type="EMBL" id="QXGF01002051">
    <property type="protein sequence ID" value="KAE8926393.1"/>
    <property type="molecule type" value="Genomic_DNA"/>
</dbReference>
<gene>
    <name evidence="3" type="ORF">PF007_g18874</name>
    <name evidence="2" type="ORF">PF009_g23420</name>
</gene>
<name>A0A6A3E1G8_9STRA</name>
<evidence type="ECO:0000313" key="4">
    <source>
        <dbReference type="Proteomes" id="UP000429523"/>
    </source>
</evidence>
<evidence type="ECO:0000256" key="1">
    <source>
        <dbReference type="SAM" id="MobiDB-lite"/>
    </source>
</evidence>
<sequence length="56" mass="5954">MLPNHRALTRQRAPCLPVFRASCAASSAAARCGGQPLRRGATHKTAGSWQVRRAPG</sequence>
<accession>A0A6A3E1G8</accession>
<proteinExistence type="predicted"/>
<evidence type="ECO:0000313" key="2">
    <source>
        <dbReference type="EMBL" id="KAE8926393.1"/>
    </source>
</evidence>
<comment type="caution">
    <text evidence="2">The sequence shown here is derived from an EMBL/GenBank/DDBJ whole genome shotgun (WGS) entry which is preliminary data.</text>
</comment>
<reference evidence="4 5" key="1">
    <citation type="submission" date="2018-08" db="EMBL/GenBank/DDBJ databases">
        <title>Genomic investigation of the strawberry pathogen Phytophthora fragariae indicates pathogenicity is determined by transcriptional variation in three key races.</title>
        <authorList>
            <person name="Adams T.M."/>
            <person name="Armitage A.D."/>
            <person name="Sobczyk M.K."/>
            <person name="Bates H.J."/>
            <person name="Dunwell J.M."/>
            <person name="Nellist C.F."/>
            <person name="Harrison R.J."/>
        </authorList>
    </citation>
    <scope>NUCLEOTIDE SEQUENCE [LARGE SCALE GENOMIC DNA]</scope>
    <source>
        <strain evidence="3 5">NOV-71</strain>
        <strain evidence="2 4">NOV-9</strain>
    </source>
</reference>